<evidence type="ECO:0000313" key="2">
    <source>
        <dbReference type="Proteomes" id="UP000828251"/>
    </source>
</evidence>
<dbReference type="Pfam" id="PF05056">
    <property type="entry name" value="DUF674"/>
    <property type="match status" value="1"/>
</dbReference>
<dbReference type="EMBL" id="JAIQCV010000011">
    <property type="protein sequence ID" value="KAH1045767.1"/>
    <property type="molecule type" value="Genomic_DNA"/>
</dbReference>
<dbReference type="Proteomes" id="UP000828251">
    <property type="component" value="Unassembled WGS sequence"/>
</dbReference>
<proteinExistence type="predicted"/>
<accession>A0A9D3ZKX4</accession>
<protein>
    <submittedName>
        <fullName evidence="1">Uncharacterized protein</fullName>
    </submittedName>
</protein>
<gene>
    <name evidence="1" type="ORF">J1N35_036551</name>
</gene>
<dbReference type="InterPro" id="IPR007750">
    <property type="entry name" value="DUF674"/>
</dbReference>
<sequence length="203" mass="22523">MVGCLANLYESVEKLSDSFILQIANKLASQGSCLVAKYSIINNAGFTSVHMVIKDHCMVIMDCMMTVVYITHMIQQLHALLALESMSIPATLVHLPPNKVSTSSPTAKEGYVKGVITYTIMDDLTVTPISTISISSTSNKSRVWKRKWFKLMLLKPLLDWIKHRFLPIGMVNRYKAMVKSKSILEGGIAIIHSIKGLGLVAKR</sequence>
<reference evidence="1 2" key="1">
    <citation type="journal article" date="2021" name="Plant Biotechnol. J.">
        <title>Multi-omics assisted identification of the key and species-specific regulatory components of drought-tolerant mechanisms in Gossypium stocksii.</title>
        <authorList>
            <person name="Yu D."/>
            <person name="Ke L."/>
            <person name="Zhang D."/>
            <person name="Wu Y."/>
            <person name="Sun Y."/>
            <person name="Mei J."/>
            <person name="Sun J."/>
            <person name="Sun Y."/>
        </authorList>
    </citation>
    <scope>NUCLEOTIDE SEQUENCE [LARGE SCALE GENOMIC DNA]</scope>
    <source>
        <strain evidence="2">cv. E1</strain>
        <tissue evidence="1">Leaf</tissue>
    </source>
</reference>
<dbReference type="OrthoDB" id="10616916at2759"/>
<keyword evidence="2" id="KW-1185">Reference proteome</keyword>
<dbReference type="PANTHER" id="PTHR33103:SF19">
    <property type="entry name" value="OS09G0544700 PROTEIN"/>
    <property type="match status" value="1"/>
</dbReference>
<dbReference type="AlphaFoldDB" id="A0A9D3ZKX4"/>
<organism evidence="1 2">
    <name type="scientific">Gossypium stocksii</name>
    <dbReference type="NCBI Taxonomy" id="47602"/>
    <lineage>
        <taxon>Eukaryota</taxon>
        <taxon>Viridiplantae</taxon>
        <taxon>Streptophyta</taxon>
        <taxon>Embryophyta</taxon>
        <taxon>Tracheophyta</taxon>
        <taxon>Spermatophyta</taxon>
        <taxon>Magnoliopsida</taxon>
        <taxon>eudicotyledons</taxon>
        <taxon>Gunneridae</taxon>
        <taxon>Pentapetalae</taxon>
        <taxon>rosids</taxon>
        <taxon>malvids</taxon>
        <taxon>Malvales</taxon>
        <taxon>Malvaceae</taxon>
        <taxon>Malvoideae</taxon>
        <taxon>Gossypium</taxon>
    </lineage>
</organism>
<evidence type="ECO:0000313" key="1">
    <source>
        <dbReference type="EMBL" id="KAH1045767.1"/>
    </source>
</evidence>
<comment type="caution">
    <text evidence="1">The sequence shown here is derived from an EMBL/GenBank/DDBJ whole genome shotgun (WGS) entry which is preliminary data.</text>
</comment>
<dbReference type="PANTHER" id="PTHR33103">
    <property type="entry name" value="OS01G0153900 PROTEIN"/>
    <property type="match status" value="1"/>
</dbReference>
<name>A0A9D3ZKX4_9ROSI</name>